<protein>
    <recommendedName>
        <fullName evidence="3">DUF4333 domain-containing protein</fullName>
    </recommendedName>
</protein>
<organism evidence="1 2">
    <name type="scientific">Lysobacter stagni</name>
    <dbReference type="NCBI Taxonomy" id="3045172"/>
    <lineage>
        <taxon>Bacteria</taxon>
        <taxon>Pseudomonadati</taxon>
        <taxon>Pseudomonadota</taxon>
        <taxon>Gammaproteobacteria</taxon>
        <taxon>Lysobacterales</taxon>
        <taxon>Lysobacteraceae</taxon>
        <taxon>Lysobacter</taxon>
    </lineage>
</organism>
<proteinExistence type="predicted"/>
<evidence type="ECO:0000313" key="1">
    <source>
        <dbReference type="EMBL" id="MDI9238264.1"/>
    </source>
</evidence>
<keyword evidence="2" id="KW-1185">Reference proteome</keyword>
<reference evidence="1 2" key="1">
    <citation type="submission" date="2023-05" db="EMBL/GenBank/DDBJ databases">
        <title>Lysobacter sp. strain LF1 Genome sequencing and assembly.</title>
        <authorList>
            <person name="Jung Y."/>
        </authorList>
    </citation>
    <scope>NUCLEOTIDE SEQUENCE [LARGE SCALE GENOMIC DNA]</scope>
    <source>
        <strain evidence="1 2">LF1</strain>
    </source>
</reference>
<sequence length="96" mass="10192">MTRRSLQAALAAFALILAIMFAMWVATGTPLRWTKGVVIPGSCTRVASAYACQVELVPDGAHVTARSDAALTGGNGVELRVWHDMVAGTDTYTVVR</sequence>
<comment type="caution">
    <text evidence="1">The sequence shown here is derived from an EMBL/GenBank/DDBJ whole genome shotgun (WGS) entry which is preliminary data.</text>
</comment>
<name>A0ABT6XDY5_9GAMM</name>
<dbReference type="RefSeq" id="WP_283211739.1">
    <property type="nucleotide sequence ID" value="NZ_JASGBI010000001.1"/>
</dbReference>
<evidence type="ECO:0000313" key="2">
    <source>
        <dbReference type="Proteomes" id="UP001321580"/>
    </source>
</evidence>
<evidence type="ECO:0008006" key="3">
    <source>
        <dbReference type="Google" id="ProtNLM"/>
    </source>
</evidence>
<dbReference type="Proteomes" id="UP001321580">
    <property type="component" value="Unassembled WGS sequence"/>
</dbReference>
<gene>
    <name evidence="1" type="ORF">QLQ15_04980</name>
</gene>
<accession>A0ABT6XDY5</accession>
<dbReference type="EMBL" id="JASGBI010000001">
    <property type="protein sequence ID" value="MDI9238264.1"/>
    <property type="molecule type" value="Genomic_DNA"/>
</dbReference>